<dbReference type="EMBL" id="DS113385">
    <property type="protein sequence ID" value="EAY08103.1"/>
    <property type="molecule type" value="Genomic_DNA"/>
</dbReference>
<dbReference type="VEuPathDB" id="TrichDB:TVAG_497270"/>
<evidence type="ECO:0000313" key="2">
    <source>
        <dbReference type="EMBL" id="EAY08103.1"/>
    </source>
</evidence>
<keyword evidence="1" id="KW-0812">Transmembrane</keyword>
<keyword evidence="1" id="KW-0472">Membrane</keyword>
<keyword evidence="1" id="KW-1133">Transmembrane helix</keyword>
<organism evidence="2 3">
    <name type="scientific">Trichomonas vaginalis (strain ATCC PRA-98 / G3)</name>
    <dbReference type="NCBI Taxonomy" id="412133"/>
    <lineage>
        <taxon>Eukaryota</taxon>
        <taxon>Metamonada</taxon>
        <taxon>Parabasalia</taxon>
        <taxon>Trichomonadida</taxon>
        <taxon>Trichomonadidae</taxon>
        <taxon>Trichomonas</taxon>
    </lineage>
</organism>
<keyword evidence="3" id="KW-1185">Reference proteome</keyword>
<dbReference type="Proteomes" id="UP000001542">
    <property type="component" value="Unassembled WGS sequence"/>
</dbReference>
<feature type="transmembrane region" description="Helical" evidence="1">
    <location>
        <begin position="344"/>
        <end position="364"/>
    </location>
</feature>
<gene>
    <name evidence="2" type="ORF">TVAG_497270</name>
</gene>
<reference evidence="2" key="2">
    <citation type="journal article" date="2007" name="Science">
        <title>Draft genome sequence of the sexually transmitted pathogen Trichomonas vaginalis.</title>
        <authorList>
            <person name="Carlton J.M."/>
            <person name="Hirt R.P."/>
            <person name="Silva J.C."/>
            <person name="Delcher A.L."/>
            <person name="Schatz M."/>
            <person name="Zhao Q."/>
            <person name="Wortman J.R."/>
            <person name="Bidwell S.L."/>
            <person name="Alsmark U.C.M."/>
            <person name="Besteiro S."/>
            <person name="Sicheritz-Ponten T."/>
            <person name="Noel C.J."/>
            <person name="Dacks J.B."/>
            <person name="Foster P.G."/>
            <person name="Simillion C."/>
            <person name="Van de Peer Y."/>
            <person name="Miranda-Saavedra D."/>
            <person name="Barton G.J."/>
            <person name="Westrop G.D."/>
            <person name="Mueller S."/>
            <person name="Dessi D."/>
            <person name="Fiori P.L."/>
            <person name="Ren Q."/>
            <person name="Paulsen I."/>
            <person name="Zhang H."/>
            <person name="Bastida-Corcuera F.D."/>
            <person name="Simoes-Barbosa A."/>
            <person name="Brown M.T."/>
            <person name="Hayes R.D."/>
            <person name="Mukherjee M."/>
            <person name="Okumura C.Y."/>
            <person name="Schneider R."/>
            <person name="Smith A.J."/>
            <person name="Vanacova S."/>
            <person name="Villalvazo M."/>
            <person name="Haas B.J."/>
            <person name="Pertea M."/>
            <person name="Feldblyum T.V."/>
            <person name="Utterback T.R."/>
            <person name="Shu C.L."/>
            <person name="Osoegawa K."/>
            <person name="de Jong P.J."/>
            <person name="Hrdy I."/>
            <person name="Horvathova L."/>
            <person name="Zubacova Z."/>
            <person name="Dolezal P."/>
            <person name="Malik S.B."/>
            <person name="Logsdon J.M. Jr."/>
            <person name="Henze K."/>
            <person name="Gupta A."/>
            <person name="Wang C.C."/>
            <person name="Dunne R.L."/>
            <person name="Upcroft J.A."/>
            <person name="Upcroft P."/>
            <person name="White O."/>
            <person name="Salzberg S.L."/>
            <person name="Tang P."/>
            <person name="Chiu C.-H."/>
            <person name="Lee Y.-S."/>
            <person name="Embley T.M."/>
            <person name="Coombs G.H."/>
            <person name="Mottram J.C."/>
            <person name="Tachezy J."/>
            <person name="Fraser-Liggett C.M."/>
            <person name="Johnson P.J."/>
        </authorList>
    </citation>
    <scope>NUCLEOTIDE SEQUENCE [LARGE SCALE GENOMIC DNA]</scope>
    <source>
        <strain evidence="2">G3</strain>
    </source>
</reference>
<protein>
    <submittedName>
        <fullName evidence="2">Uncharacterized protein</fullName>
    </submittedName>
</protein>
<dbReference type="SMR" id="A2EGW9"/>
<dbReference type="RefSeq" id="XP_001320326.1">
    <property type="nucleotide sequence ID" value="XM_001320291.1"/>
</dbReference>
<proteinExistence type="predicted"/>
<evidence type="ECO:0000256" key="1">
    <source>
        <dbReference type="SAM" id="Phobius"/>
    </source>
</evidence>
<dbReference type="InParanoid" id="A2EGW9"/>
<dbReference type="AlphaFoldDB" id="A2EGW9"/>
<reference evidence="2" key="1">
    <citation type="submission" date="2006-10" db="EMBL/GenBank/DDBJ databases">
        <authorList>
            <person name="Amadeo P."/>
            <person name="Zhao Q."/>
            <person name="Wortman J."/>
            <person name="Fraser-Liggett C."/>
            <person name="Carlton J."/>
        </authorList>
    </citation>
    <scope>NUCLEOTIDE SEQUENCE</scope>
    <source>
        <strain evidence="2">G3</strain>
    </source>
</reference>
<feature type="transmembrane region" description="Helical" evidence="1">
    <location>
        <begin position="6"/>
        <end position="28"/>
    </location>
</feature>
<accession>A2EGW9</accession>
<dbReference type="KEGG" id="tva:4766000"/>
<name>A2EGW9_TRIV3</name>
<sequence length="381" mass="42686">MTIFGFLWNLFFGIIGPGITLISPKLYLHAELFENWTYSEPFHIPCGEAINIKTSRFLNLTSQTNGGAIEFSCNSLIIQVHNSIFSRCHTALNGGCILIATCKSSAIVGSCFSFSSACGKFQVMECSVASKFAFNTSAIYSNGFSNTPSSKVAESTVSDMMTATGGVQRISLINSTHNRVKGGTAGLSFNKPEQGYYKFINLLYNAGGYALERNGKSTIDDSLQFMNCFHHYSRIGTLYMNIFSKYIYLNFFNCTYNPFIVTVENSVTMFEYCTFDVVNTDLRVVATNGQRSSRFFQMKHCDYNVNRFTHLPFSTNTTIDCFPGIYEIRLGIPRKILFYIQDKPHYIGAALIVVFAIVVFIGVYRSKKFIPSTPVAFIEQK</sequence>
<dbReference type="VEuPathDB" id="TrichDB:TVAGG3_0803520"/>
<evidence type="ECO:0000313" key="3">
    <source>
        <dbReference type="Proteomes" id="UP000001542"/>
    </source>
</evidence>